<dbReference type="STRING" id="78915.A0A4P9XUH6"/>
<feature type="region of interest" description="Disordered" evidence="8">
    <location>
        <begin position="451"/>
        <end position="480"/>
    </location>
</feature>
<evidence type="ECO:0000256" key="6">
    <source>
        <dbReference type="ARBA" id="ARBA00023242"/>
    </source>
</evidence>
<comment type="subcellular location">
    <subcellularLocation>
        <location evidence="7">Cytoplasm</location>
    </subcellularLocation>
    <subcellularLocation>
        <location evidence="7">Nucleus</location>
    </subcellularLocation>
</comment>
<dbReference type="Proteomes" id="UP000271241">
    <property type="component" value="Unassembled WGS sequence"/>
</dbReference>
<dbReference type="PANTHER" id="PTHR12746:SF2">
    <property type="entry name" value="60S RIBOSOMAL EXPORT PROTEIN NMD3"/>
    <property type="match status" value="1"/>
</dbReference>
<gene>
    <name evidence="12" type="ORF">THASP1DRAFT_13656</name>
</gene>
<evidence type="ECO:0000256" key="5">
    <source>
        <dbReference type="ARBA" id="ARBA00022927"/>
    </source>
</evidence>
<evidence type="ECO:0000259" key="10">
    <source>
        <dbReference type="Pfam" id="PF21192"/>
    </source>
</evidence>
<dbReference type="InterPro" id="IPR039768">
    <property type="entry name" value="Nmd3"/>
</dbReference>
<evidence type="ECO:0000256" key="2">
    <source>
        <dbReference type="ARBA" id="ARBA00017035"/>
    </source>
</evidence>
<dbReference type="Pfam" id="PF21193">
    <property type="entry name" value="NMD_SH3"/>
    <property type="match status" value="1"/>
</dbReference>
<dbReference type="GO" id="GO:0000055">
    <property type="term" value="P:ribosomal large subunit export from nucleus"/>
    <property type="evidence" value="ECO:0007669"/>
    <property type="project" value="TreeGrafter"/>
</dbReference>
<evidence type="ECO:0000256" key="3">
    <source>
        <dbReference type="ARBA" id="ARBA00022448"/>
    </source>
</evidence>
<dbReference type="InterPro" id="IPR048899">
    <property type="entry name" value="NMD_SH3"/>
</dbReference>
<dbReference type="EMBL" id="KZ992483">
    <property type="protein sequence ID" value="RKP09878.1"/>
    <property type="molecule type" value="Genomic_DNA"/>
</dbReference>
<evidence type="ECO:0000256" key="7">
    <source>
        <dbReference type="RuleBase" id="RU364108"/>
    </source>
</evidence>
<dbReference type="PANTHER" id="PTHR12746">
    <property type="entry name" value="NONSENSE-MEDIATED MRNA DECAY PROTEIN 3"/>
    <property type="match status" value="1"/>
</dbReference>
<evidence type="ECO:0000313" key="13">
    <source>
        <dbReference type="Proteomes" id="UP000271241"/>
    </source>
</evidence>
<feature type="compositionally biased region" description="Acidic residues" evidence="8">
    <location>
        <begin position="469"/>
        <end position="480"/>
    </location>
</feature>
<keyword evidence="5 7" id="KW-0653">Protein transport</keyword>
<keyword evidence="4 7" id="KW-0963">Cytoplasm</keyword>
<accession>A0A4P9XUH6</accession>
<organism evidence="12 13">
    <name type="scientific">Thamnocephalis sphaerospora</name>
    <dbReference type="NCBI Taxonomy" id="78915"/>
    <lineage>
        <taxon>Eukaryota</taxon>
        <taxon>Fungi</taxon>
        <taxon>Fungi incertae sedis</taxon>
        <taxon>Zoopagomycota</taxon>
        <taxon>Zoopagomycotina</taxon>
        <taxon>Zoopagomycetes</taxon>
        <taxon>Zoopagales</taxon>
        <taxon>Sigmoideomycetaceae</taxon>
        <taxon>Thamnocephalis</taxon>
    </lineage>
</organism>
<dbReference type="GO" id="GO:0043023">
    <property type="term" value="F:ribosomal large subunit binding"/>
    <property type="evidence" value="ECO:0007669"/>
    <property type="project" value="InterPro"/>
</dbReference>
<keyword evidence="3 7" id="KW-0813">Transport</keyword>
<protein>
    <recommendedName>
        <fullName evidence="2 7">60S ribosomal export protein NMD3</fullName>
    </recommendedName>
</protein>
<evidence type="ECO:0000256" key="4">
    <source>
        <dbReference type="ARBA" id="ARBA00022490"/>
    </source>
</evidence>
<dbReference type="InterPro" id="IPR048898">
    <property type="entry name" value="OB_NMD3"/>
</dbReference>
<evidence type="ECO:0000259" key="11">
    <source>
        <dbReference type="Pfam" id="PF21193"/>
    </source>
</evidence>
<dbReference type="Pfam" id="PF04981">
    <property type="entry name" value="NMD3"/>
    <property type="match status" value="1"/>
</dbReference>
<dbReference type="GO" id="GO:0005737">
    <property type="term" value="C:cytoplasm"/>
    <property type="evidence" value="ECO:0007669"/>
    <property type="project" value="UniProtKB-SubCell"/>
</dbReference>
<proteinExistence type="inferred from homology"/>
<dbReference type="GO" id="GO:0015031">
    <property type="term" value="P:protein transport"/>
    <property type="evidence" value="ECO:0007669"/>
    <property type="project" value="UniProtKB-KW"/>
</dbReference>
<evidence type="ECO:0000313" key="12">
    <source>
        <dbReference type="EMBL" id="RKP09878.1"/>
    </source>
</evidence>
<evidence type="ECO:0000259" key="9">
    <source>
        <dbReference type="Pfam" id="PF04981"/>
    </source>
</evidence>
<reference evidence="13" key="1">
    <citation type="journal article" date="2018" name="Nat. Microbiol.">
        <title>Leveraging single-cell genomics to expand the fungal tree of life.</title>
        <authorList>
            <person name="Ahrendt S.R."/>
            <person name="Quandt C.A."/>
            <person name="Ciobanu D."/>
            <person name="Clum A."/>
            <person name="Salamov A."/>
            <person name="Andreopoulos B."/>
            <person name="Cheng J.F."/>
            <person name="Woyke T."/>
            <person name="Pelin A."/>
            <person name="Henrissat B."/>
            <person name="Reynolds N.K."/>
            <person name="Benny G.L."/>
            <person name="Smith M.E."/>
            <person name="James T.Y."/>
            <person name="Grigoriev I.V."/>
        </authorList>
    </citation>
    <scope>NUCLEOTIDE SEQUENCE [LARGE SCALE GENOMIC DNA]</scope>
    <source>
        <strain evidence="13">RSA 1356</strain>
    </source>
</reference>
<evidence type="ECO:0000256" key="1">
    <source>
        <dbReference type="ARBA" id="ARBA00009794"/>
    </source>
</evidence>
<dbReference type="Pfam" id="PF21192">
    <property type="entry name" value="OB_NMD3"/>
    <property type="match status" value="1"/>
</dbReference>
<feature type="domain" description="60S ribosomal export protein NMD3 OB-fold" evidence="10">
    <location>
        <begin position="282"/>
        <end position="367"/>
    </location>
</feature>
<dbReference type="GO" id="GO:0005634">
    <property type="term" value="C:nucleus"/>
    <property type="evidence" value="ECO:0007669"/>
    <property type="project" value="UniProtKB-SubCell"/>
</dbReference>
<keyword evidence="6 7" id="KW-0539">Nucleus</keyword>
<name>A0A4P9XUH6_9FUNG</name>
<sequence length="480" mass="55029">MCIDCIRNEVDITEGIPKQCTIQFCRDCERYLQPPAHWVNAQLESRELLALCLKKLRGLNKVRLIDASFIWTEPHSKRVRVKLTIQKEVFAAAILQQVFEVEFIVSYQQCEDCTRVAAKNTWKAMVQVRQKVPHKRTFFYLEQLILKHGAHRDTVNITEAKDGLNFFYAQRSHAIKMCEFLGAVVPTRSKSSEQLISTDVHTSTSNYKFSYSVEIVPVCKDDLICLPLKLARSLGNISQLVLCTRVGTSLQIIDPNTLQASEISAQVYWRSVFNSLAASGDLCEYYVHDVELLGPTRGKYALADVQVARTSDFGRNDTVFFARSHLGNILNPGDHVLGYDLMRSNFNNSDFDQMNRNAMPDVILVKKTYPYRRKKVKSRSWKLRSLAKEEGEMLPRKQEQEKIEYDYELFLRDLEEDPEMRATVNLYKGTTASDGEEPEEDFPEIALEELLEDLSLSDGEGLGSAQNKDEDEEDEDMDME</sequence>
<comment type="function">
    <text evidence="7">Acts as an adapter for the XPO1/CRM1-mediated export of the 60S ribosomal subunit.</text>
</comment>
<comment type="similarity">
    <text evidence="1 7">Belongs to the NMD3 family.</text>
</comment>
<feature type="domain" description="Nmd3 N-terminal" evidence="9">
    <location>
        <begin position="1"/>
        <end position="215"/>
    </location>
</feature>
<feature type="domain" description="60S ribosomal export protein NMD3 SH3" evidence="11">
    <location>
        <begin position="218"/>
        <end position="266"/>
    </location>
</feature>
<dbReference type="OrthoDB" id="203821at2759"/>
<dbReference type="InterPro" id="IPR007064">
    <property type="entry name" value="Nmd3_N"/>
</dbReference>
<keyword evidence="13" id="KW-1185">Reference proteome</keyword>
<evidence type="ECO:0000256" key="8">
    <source>
        <dbReference type="SAM" id="MobiDB-lite"/>
    </source>
</evidence>
<dbReference type="AlphaFoldDB" id="A0A4P9XUH6"/>